<sequence length="91" mass="10202">MPFLKEEELRSLHDRIQDLEMQVKEAKDLTAVLESNLKTAGKCDVNAGNPRSAPRPMAYKTWSATIRITSMKSATTSVTTCEEIIDTHHGR</sequence>
<keyword evidence="1" id="KW-0175">Coiled coil</keyword>
<evidence type="ECO:0000313" key="2">
    <source>
        <dbReference type="EMBL" id="CZR43569.1"/>
    </source>
</evidence>
<dbReference type="VEuPathDB" id="FungiDB:FPRO_07514"/>
<accession>A0A1L7VT12</accession>
<dbReference type="AlphaFoldDB" id="A0A1L7VT12"/>
<feature type="coiled-coil region" evidence="1">
    <location>
        <begin position="9"/>
        <end position="36"/>
    </location>
</feature>
<reference evidence="3" key="1">
    <citation type="journal article" date="2016" name="Genome Biol. Evol.">
        <title>Comparative 'omics' of the Fusarium fujikuroi species complex highlights differences in genetic potential and metabolite synthesis.</title>
        <authorList>
            <person name="Niehaus E.-M."/>
            <person name="Muensterkoetter M."/>
            <person name="Proctor R.H."/>
            <person name="Brown D.W."/>
            <person name="Sharon A."/>
            <person name="Idan Y."/>
            <person name="Oren-Young L."/>
            <person name="Sieber C.M."/>
            <person name="Novak O."/>
            <person name="Pencik A."/>
            <person name="Tarkowska D."/>
            <person name="Hromadova K."/>
            <person name="Freeman S."/>
            <person name="Maymon M."/>
            <person name="Elazar M."/>
            <person name="Youssef S.A."/>
            <person name="El-Shabrawy E.S.M."/>
            <person name="Shalaby A.B.A."/>
            <person name="Houterman P."/>
            <person name="Brock N.L."/>
            <person name="Burkhardt I."/>
            <person name="Tsavkelova E.A."/>
            <person name="Dickschat J.S."/>
            <person name="Galuszka P."/>
            <person name="Gueldener U."/>
            <person name="Tudzynski B."/>
        </authorList>
    </citation>
    <scope>NUCLEOTIDE SEQUENCE [LARGE SCALE GENOMIC DNA]</scope>
    <source>
        <strain evidence="3">ET1</strain>
    </source>
</reference>
<organism evidence="2 3">
    <name type="scientific">Fusarium proliferatum (strain ET1)</name>
    <name type="common">Orchid endophyte fungus</name>
    <dbReference type="NCBI Taxonomy" id="1227346"/>
    <lineage>
        <taxon>Eukaryota</taxon>
        <taxon>Fungi</taxon>
        <taxon>Dikarya</taxon>
        <taxon>Ascomycota</taxon>
        <taxon>Pezizomycotina</taxon>
        <taxon>Sordariomycetes</taxon>
        <taxon>Hypocreomycetidae</taxon>
        <taxon>Hypocreales</taxon>
        <taxon>Nectriaceae</taxon>
        <taxon>Fusarium</taxon>
        <taxon>Fusarium fujikuroi species complex</taxon>
    </lineage>
</organism>
<dbReference type="GeneID" id="42052393"/>
<evidence type="ECO:0000256" key="1">
    <source>
        <dbReference type="SAM" id="Coils"/>
    </source>
</evidence>
<protein>
    <submittedName>
        <fullName evidence="2">Uncharacterized protein</fullName>
    </submittedName>
</protein>
<name>A0A1L7VT12_FUSPR</name>
<evidence type="ECO:0000313" key="3">
    <source>
        <dbReference type="Proteomes" id="UP000183971"/>
    </source>
</evidence>
<dbReference type="RefSeq" id="XP_031084160.1">
    <property type="nucleotide sequence ID" value="XM_031234421.1"/>
</dbReference>
<dbReference type="Proteomes" id="UP000183971">
    <property type="component" value="Unassembled WGS sequence"/>
</dbReference>
<gene>
    <name evidence="2" type="ORF">FPRO_07514</name>
</gene>
<proteinExistence type="predicted"/>
<keyword evidence="3" id="KW-1185">Reference proteome</keyword>
<comment type="caution">
    <text evidence="2">The sequence shown here is derived from an EMBL/GenBank/DDBJ whole genome shotgun (WGS) entry which is preliminary data.</text>
</comment>
<dbReference type="EMBL" id="FJOF01000007">
    <property type="protein sequence ID" value="CZR43569.1"/>
    <property type="molecule type" value="Genomic_DNA"/>
</dbReference>